<dbReference type="Proteomes" id="UP000298390">
    <property type="component" value="Unassembled WGS sequence"/>
</dbReference>
<accession>A0A4Y9Z3R2</accession>
<evidence type="ECO:0000313" key="3">
    <source>
        <dbReference type="Proteomes" id="UP000298390"/>
    </source>
</evidence>
<evidence type="ECO:0008006" key="4">
    <source>
        <dbReference type="Google" id="ProtNLM"/>
    </source>
</evidence>
<dbReference type="AlphaFoldDB" id="A0A4Y9Z3R2"/>
<dbReference type="EMBL" id="SEKV01000014">
    <property type="protein sequence ID" value="TFY69204.1"/>
    <property type="molecule type" value="Genomic_DNA"/>
</dbReference>
<dbReference type="SUPFAM" id="SSF51735">
    <property type="entry name" value="NAD(P)-binding Rossmann-fold domains"/>
    <property type="match status" value="1"/>
</dbReference>
<dbReference type="Pfam" id="PF13561">
    <property type="entry name" value="adh_short_C2"/>
    <property type="match status" value="1"/>
</dbReference>
<dbReference type="PANTHER" id="PTHR42760:SF121">
    <property type="entry name" value="3-OXOACYL-(ACYL-CARRIER-PROTEIN) REDUCTASE"/>
    <property type="match status" value="1"/>
</dbReference>
<protein>
    <recommendedName>
        <fullName evidence="4">3-oxoacyl-[acyl-carrier protein] reductase</fullName>
    </recommendedName>
</protein>
<organism evidence="2 3">
    <name type="scientific">Rhodofomes roseus</name>
    <dbReference type="NCBI Taxonomy" id="34475"/>
    <lineage>
        <taxon>Eukaryota</taxon>
        <taxon>Fungi</taxon>
        <taxon>Dikarya</taxon>
        <taxon>Basidiomycota</taxon>
        <taxon>Agaricomycotina</taxon>
        <taxon>Agaricomycetes</taxon>
        <taxon>Polyporales</taxon>
        <taxon>Rhodofomes</taxon>
    </lineage>
</organism>
<dbReference type="PRINTS" id="PR00080">
    <property type="entry name" value="SDRFAMILY"/>
</dbReference>
<evidence type="ECO:0000256" key="1">
    <source>
        <dbReference type="ARBA" id="ARBA00006484"/>
    </source>
</evidence>
<dbReference type="Gene3D" id="3.40.50.720">
    <property type="entry name" value="NAD(P)-binding Rossmann-like Domain"/>
    <property type="match status" value="1"/>
</dbReference>
<dbReference type="FunFam" id="3.40.50.720:FF:000084">
    <property type="entry name" value="Short-chain dehydrogenase reductase"/>
    <property type="match status" value="1"/>
</dbReference>
<dbReference type="STRING" id="34475.A0A4Y9Z3R2"/>
<comment type="caution">
    <text evidence="2">The sequence shown here is derived from an EMBL/GenBank/DDBJ whole genome shotgun (WGS) entry which is preliminary data.</text>
</comment>
<dbReference type="PANTHER" id="PTHR42760">
    <property type="entry name" value="SHORT-CHAIN DEHYDROGENASES/REDUCTASES FAMILY MEMBER"/>
    <property type="match status" value="1"/>
</dbReference>
<proteinExistence type="inferred from homology"/>
<dbReference type="PRINTS" id="PR00081">
    <property type="entry name" value="GDHRDH"/>
</dbReference>
<dbReference type="InterPro" id="IPR036291">
    <property type="entry name" value="NAD(P)-bd_dom_sf"/>
</dbReference>
<dbReference type="InterPro" id="IPR002347">
    <property type="entry name" value="SDR_fam"/>
</dbReference>
<comment type="similarity">
    <text evidence="1">Belongs to the short-chain dehydrogenases/reductases (SDR) family.</text>
</comment>
<dbReference type="GO" id="GO:0048038">
    <property type="term" value="F:quinone binding"/>
    <property type="evidence" value="ECO:0007669"/>
    <property type="project" value="TreeGrafter"/>
</dbReference>
<name>A0A4Y9Z3R2_9APHY</name>
<sequence length="253" mass="26675">MGSIESPSRVAIVTGAAQGIGRSIALRLAEDGLNVAINDIPSKTQQIEEVVAEIKTKTNAKVVAAPADVTNEEAVQAMIASVVEQLGGLDVMVANAGVMSYGPLLMVPSEEWDRVININLRGVMLCYKYAAKQMVEQGRGGRIIATFSSHEPGVAYTSAYAASKFAIRGLTQCFASELTKHNITVNVYAPGAIRTNIVSIEDAKAQGLNSSAMSKLPMAEPEVIASLVSYIAKPEAFFITGQTISANGGAHFD</sequence>
<evidence type="ECO:0000313" key="2">
    <source>
        <dbReference type="EMBL" id="TFY69204.1"/>
    </source>
</evidence>
<dbReference type="GO" id="GO:0006633">
    <property type="term" value="P:fatty acid biosynthetic process"/>
    <property type="evidence" value="ECO:0007669"/>
    <property type="project" value="TreeGrafter"/>
</dbReference>
<reference evidence="2 3" key="1">
    <citation type="submission" date="2019-01" db="EMBL/GenBank/DDBJ databases">
        <title>Genome sequencing of the rare red list fungi Fomitopsis rosea.</title>
        <authorList>
            <person name="Buettner E."/>
            <person name="Kellner H."/>
        </authorList>
    </citation>
    <scope>NUCLEOTIDE SEQUENCE [LARGE SCALE GENOMIC DNA]</scope>
    <source>
        <strain evidence="2 3">DSM 105464</strain>
    </source>
</reference>
<gene>
    <name evidence="2" type="ORF">EVJ58_g556</name>
</gene>
<dbReference type="GO" id="GO:0016616">
    <property type="term" value="F:oxidoreductase activity, acting on the CH-OH group of donors, NAD or NADP as acceptor"/>
    <property type="evidence" value="ECO:0007669"/>
    <property type="project" value="TreeGrafter"/>
</dbReference>